<sequence length="285" mass="31182">MTPTAPQPRLVDAAALARHRARARLDRAGFLHDEARFELQERLIDVNRRFTSPAIVTPFPQIWADLLPNARVVADTETLDLVAGAHDLVVHAMGLHWADDPVGQIVQCRRALRPDGLFLATCFGGETLAELRQTLAEAEIATMGGLSPRVAPMAEIRDMGSLLQRAGLALPVADRVKKTVTYPDAFALMRDLRDMGETNALADRHRRTMPKGLFAHMAALYVERFATPDGRITATFDLAFLTGWAPHDSQQKPLRPGAAQSRLADALNTAEFDEAAIPALDGPDD</sequence>
<evidence type="ECO:0000256" key="1">
    <source>
        <dbReference type="ARBA" id="ARBA00022603"/>
    </source>
</evidence>
<dbReference type="InterPro" id="IPR050602">
    <property type="entry name" value="Malonyl-ACP_OMT"/>
</dbReference>
<dbReference type="GO" id="GO:0008168">
    <property type="term" value="F:methyltransferase activity"/>
    <property type="evidence" value="ECO:0007669"/>
    <property type="project" value="UniProtKB-KW"/>
</dbReference>
<evidence type="ECO:0000259" key="3">
    <source>
        <dbReference type="Pfam" id="PF08241"/>
    </source>
</evidence>
<evidence type="ECO:0000256" key="2">
    <source>
        <dbReference type="ARBA" id="ARBA00022679"/>
    </source>
</evidence>
<evidence type="ECO:0000313" key="5">
    <source>
        <dbReference type="Proteomes" id="UP001499910"/>
    </source>
</evidence>
<proteinExistence type="predicted"/>
<dbReference type="InterPro" id="IPR029063">
    <property type="entry name" value="SAM-dependent_MTases_sf"/>
</dbReference>
<keyword evidence="2" id="KW-0808">Transferase</keyword>
<dbReference type="InterPro" id="IPR013216">
    <property type="entry name" value="Methyltransf_11"/>
</dbReference>
<dbReference type="Proteomes" id="UP001499910">
    <property type="component" value="Unassembled WGS sequence"/>
</dbReference>
<feature type="domain" description="Methyltransferase type 11" evidence="3">
    <location>
        <begin position="70"/>
        <end position="119"/>
    </location>
</feature>
<dbReference type="PANTHER" id="PTHR13090">
    <property type="entry name" value="ARGININE-HYDROXYLASE NDUFAF5, MITOCHONDRIAL"/>
    <property type="match status" value="1"/>
</dbReference>
<comment type="caution">
    <text evidence="4">The sequence shown here is derived from an EMBL/GenBank/DDBJ whole genome shotgun (WGS) entry which is preliminary data.</text>
</comment>
<organism evidence="4 5">
    <name type="scientific">[Roseibacterium] beibuensis</name>
    <dbReference type="NCBI Taxonomy" id="1193142"/>
    <lineage>
        <taxon>Bacteria</taxon>
        <taxon>Pseudomonadati</taxon>
        <taxon>Pseudomonadota</taxon>
        <taxon>Alphaproteobacteria</taxon>
        <taxon>Rhodobacterales</taxon>
        <taxon>Roseobacteraceae</taxon>
        <taxon>Roseicyclus</taxon>
    </lineage>
</organism>
<keyword evidence="5" id="KW-1185">Reference proteome</keyword>
<gene>
    <name evidence="4" type="ORF">GCM10023209_25930</name>
</gene>
<dbReference type="GO" id="GO:0032259">
    <property type="term" value="P:methylation"/>
    <property type="evidence" value="ECO:0007669"/>
    <property type="project" value="UniProtKB-KW"/>
</dbReference>
<keyword evidence="1 4" id="KW-0489">Methyltransferase</keyword>
<dbReference type="PANTHER" id="PTHR13090:SF1">
    <property type="entry name" value="ARGININE-HYDROXYLASE NDUFAF5, MITOCHONDRIAL"/>
    <property type="match status" value="1"/>
</dbReference>
<reference evidence="5" key="1">
    <citation type="journal article" date="2019" name="Int. J. Syst. Evol. Microbiol.">
        <title>The Global Catalogue of Microorganisms (GCM) 10K type strain sequencing project: providing services to taxonomists for standard genome sequencing and annotation.</title>
        <authorList>
            <consortium name="The Broad Institute Genomics Platform"/>
            <consortium name="The Broad Institute Genome Sequencing Center for Infectious Disease"/>
            <person name="Wu L."/>
            <person name="Ma J."/>
        </authorList>
    </citation>
    <scope>NUCLEOTIDE SEQUENCE [LARGE SCALE GENOMIC DNA]</scope>
    <source>
        <strain evidence="5">JCM 18015</strain>
    </source>
</reference>
<evidence type="ECO:0000313" key="4">
    <source>
        <dbReference type="EMBL" id="GAA5076579.1"/>
    </source>
</evidence>
<dbReference type="RefSeq" id="WP_259548419.1">
    <property type="nucleotide sequence ID" value="NZ_BAABHW010000003.1"/>
</dbReference>
<protein>
    <submittedName>
        <fullName evidence="4">Methyltransferase domain-containing protein</fullName>
    </submittedName>
</protein>
<name>A0ABP9LHM6_9RHOB</name>
<dbReference type="Gene3D" id="3.40.50.150">
    <property type="entry name" value="Vaccinia Virus protein VP39"/>
    <property type="match status" value="1"/>
</dbReference>
<dbReference type="SUPFAM" id="SSF53335">
    <property type="entry name" value="S-adenosyl-L-methionine-dependent methyltransferases"/>
    <property type="match status" value="1"/>
</dbReference>
<dbReference type="EMBL" id="BAABHW010000003">
    <property type="protein sequence ID" value="GAA5076579.1"/>
    <property type="molecule type" value="Genomic_DNA"/>
</dbReference>
<dbReference type="Pfam" id="PF08241">
    <property type="entry name" value="Methyltransf_11"/>
    <property type="match status" value="1"/>
</dbReference>
<accession>A0ABP9LHM6</accession>